<keyword evidence="2" id="KW-1185">Reference proteome</keyword>
<name>A0A1I6YH87_9BACT</name>
<evidence type="ECO:0000313" key="1">
    <source>
        <dbReference type="EMBL" id="SFT49760.1"/>
    </source>
</evidence>
<dbReference type="OrthoDB" id="711646at2"/>
<gene>
    <name evidence="1" type="ORF">SAMN04489724_1005</name>
</gene>
<dbReference type="EMBL" id="FPBF01000001">
    <property type="protein sequence ID" value="SFT49760.1"/>
    <property type="molecule type" value="Genomic_DNA"/>
</dbReference>
<dbReference type="Proteomes" id="UP000199673">
    <property type="component" value="Unassembled WGS sequence"/>
</dbReference>
<accession>A0A1I6YH87</accession>
<proteinExistence type="predicted"/>
<organism evidence="1 2">
    <name type="scientific">Algoriphagus locisalis</name>
    <dbReference type="NCBI Taxonomy" id="305507"/>
    <lineage>
        <taxon>Bacteria</taxon>
        <taxon>Pseudomonadati</taxon>
        <taxon>Bacteroidota</taxon>
        <taxon>Cytophagia</taxon>
        <taxon>Cytophagales</taxon>
        <taxon>Cyclobacteriaceae</taxon>
        <taxon>Algoriphagus</taxon>
    </lineage>
</organism>
<evidence type="ECO:0000313" key="2">
    <source>
        <dbReference type="Proteomes" id="UP000199673"/>
    </source>
</evidence>
<sequence length="80" mass="9422">MEVLRTAILQVIRQKKNKTFFAEEPLQQMYPEDWERFLDELQVEFKLMEKEGLLDILEQPSSNGNHPIVGKKIAPKKPQI</sequence>
<dbReference type="RefSeq" id="WP_091691565.1">
    <property type="nucleotide sequence ID" value="NZ_FPBF01000001.1"/>
</dbReference>
<protein>
    <submittedName>
        <fullName evidence="1">Uncharacterized protein</fullName>
    </submittedName>
</protein>
<dbReference type="STRING" id="305507.SAMN04489724_1005"/>
<reference evidence="2" key="1">
    <citation type="submission" date="2016-10" db="EMBL/GenBank/DDBJ databases">
        <authorList>
            <person name="Varghese N."/>
            <person name="Submissions S."/>
        </authorList>
    </citation>
    <scope>NUCLEOTIDE SEQUENCE [LARGE SCALE GENOMIC DNA]</scope>
    <source>
        <strain evidence="2">DSM 23445</strain>
    </source>
</reference>
<dbReference type="AlphaFoldDB" id="A0A1I6YH87"/>